<protein>
    <submittedName>
        <fullName evidence="10">MFS transporter</fullName>
    </submittedName>
</protein>
<name>A0A9X1NKL1_9ACTN</name>
<dbReference type="PRINTS" id="PR01036">
    <property type="entry name" value="TCRTETB"/>
</dbReference>
<evidence type="ECO:0000313" key="11">
    <source>
        <dbReference type="Proteomes" id="UP001138997"/>
    </source>
</evidence>
<feature type="transmembrane region" description="Helical" evidence="8">
    <location>
        <begin position="346"/>
        <end position="365"/>
    </location>
</feature>
<accession>A0A9X1NKL1</accession>
<dbReference type="Gene3D" id="1.20.1720.10">
    <property type="entry name" value="Multidrug resistance protein D"/>
    <property type="match status" value="1"/>
</dbReference>
<dbReference type="InterPro" id="IPR036259">
    <property type="entry name" value="MFS_trans_sf"/>
</dbReference>
<dbReference type="Gene3D" id="1.20.1250.20">
    <property type="entry name" value="MFS general substrate transporter like domains"/>
    <property type="match status" value="1"/>
</dbReference>
<keyword evidence="11" id="KW-1185">Reference proteome</keyword>
<feature type="transmembrane region" description="Helical" evidence="8">
    <location>
        <begin position="91"/>
        <end position="110"/>
    </location>
</feature>
<evidence type="ECO:0000259" key="9">
    <source>
        <dbReference type="PROSITE" id="PS50850"/>
    </source>
</evidence>
<feature type="transmembrane region" description="Helical" evidence="8">
    <location>
        <begin position="371"/>
        <end position="393"/>
    </location>
</feature>
<feature type="transmembrane region" description="Helical" evidence="8">
    <location>
        <begin position="405"/>
        <end position="432"/>
    </location>
</feature>
<comment type="caution">
    <text evidence="10">The sequence shown here is derived from an EMBL/GenBank/DDBJ whole genome shotgun (WGS) entry which is preliminary data.</text>
</comment>
<evidence type="ECO:0000256" key="3">
    <source>
        <dbReference type="ARBA" id="ARBA00022448"/>
    </source>
</evidence>
<dbReference type="EMBL" id="JAJOMB010000033">
    <property type="protein sequence ID" value="MCD5316682.1"/>
    <property type="molecule type" value="Genomic_DNA"/>
</dbReference>
<sequence>MSSTVNPPSLPGSDAEMSHRQIVEALVGILAALFVGMVSSTIVSNALPTIIADLDGSQRAYTWVVTSTLLAMTATTPIWGKLSDLYNKKFLLQLAIVIFVIGSVASGAAQNVGEMIGFRVIQGIGMGGITALAQTVIGAMIPPRQRGRYNGYLGSVMGLATVSGPLIGGVIVDSALGWRWCFFVCVPLAVIALGVIQKTLHLEHRPRKASIDWGGATLIAASVSALLIWVSFAGDDFAWFSWQTAAFLGASLVALIGAVTVERRVKEPVVPPSIISRRTTLLAVIASLAVGIAMFGGSVFLGQYFQVARAYSPTQAGLLTMPLMLGLMVSSVIVGRLIVASGYYKRYIVGGVALLVVGFGLLATIDHTTSLVLIGLYMALVGAGVGASMQNLVLAVQNTVDVTEIGAASGVIAFFRSLGGAVGVSVLGAVLASHVGNLIVSGLAGIGVDPSAAASGGSTLDVKNLPAPVAEVVRAAYGDGTARIFLVAAVVGLVGLVATLFIQEVALRKTVAMKAAEAEVQEPSRA</sequence>
<dbReference type="SUPFAM" id="SSF103473">
    <property type="entry name" value="MFS general substrate transporter"/>
    <property type="match status" value="1"/>
</dbReference>
<dbReference type="PANTHER" id="PTHR23501">
    <property type="entry name" value="MAJOR FACILITATOR SUPERFAMILY"/>
    <property type="match status" value="1"/>
</dbReference>
<feature type="transmembrane region" description="Helical" evidence="8">
    <location>
        <begin position="240"/>
        <end position="261"/>
    </location>
</feature>
<evidence type="ECO:0000256" key="6">
    <source>
        <dbReference type="ARBA" id="ARBA00022989"/>
    </source>
</evidence>
<feature type="transmembrane region" description="Helical" evidence="8">
    <location>
        <begin position="177"/>
        <end position="196"/>
    </location>
</feature>
<dbReference type="GO" id="GO:0022857">
    <property type="term" value="F:transmembrane transporter activity"/>
    <property type="evidence" value="ECO:0007669"/>
    <property type="project" value="InterPro"/>
</dbReference>
<feature type="transmembrane region" description="Helical" evidence="8">
    <location>
        <begin position="149"/>
        <end position="171"/>
    </location>
</feature>
<proteinExistence type="inferred from homology"/>
<evidence type="ECO:0000256" key="4">
    <source>
        <dbReference type="ARBA" id="ARBA00022475"/>
    </source>
</evidence>
<comment type="similarity">
    <text evidence="2">Belongs to the major facilitator superfamily. TCR/Tet family.</text>
</comment>
<dbReference type="PROSITE" id="PS50850">
    <property type="entry name" value="MFS"/>
    <property type="match status" value="1"/>
</dbReference>
<evidence type="ECO:0000256" key="1">
    <source>
        <dbReference type="ARBA" id="ARBA00004651"/>
    </source>
</evidence>
<keyword evidence="4" id="KW-1003">Cell membrane</keyword>
<comment type="subcellular location">
    <subcellularLocation>
        <location evidence="1">Cell membrane</location>
        <topology evidence="1">Multi-pass membrane protein</topology>
    </subcellularLocation>
</comment>
<organism evidence="10 11">
    <name type="scientific">Kineosporia babensis</name>
    <dbReference type="NCBI Taxonomy" id="499548"/>
    <lineage>
        <taxon>Bacteria</taxon>
        <taxon>Bacillati</taxon>
        <taxon>Actinomycetota</taxon>
        <taxon>Actinomycetes</taxon>
        <taxon>Kineosporiales</taxon>
        <taxon>Kineosporiaceae</taxon>
        <taxon>Kineosporia</taxon>
    </lineage>
</organism>
<dbReference type="FunFam" id="1.20.1720.10:FF:000004">
    <property type="entry name" value="EmrB/QacA family drug resistance transporter"/>
    <property type="match status" value="1"/>
</dbReference>
<feature type="transmembrane region" description="Helical" evidence="8">
    <location>
        <begin position="60"/>
        <end position="79"/>
    </location>
</feature>
<feature type="domain" description="Major facilitator superfamily (MFS) profile" evidence="9">
    <location>
        <begin position="25"/>
        <end position="507"/>
    </location>
</feature>
<keyword evidence="5 8" id="KW-0812">Transmembrane</keyword>
<dbReference type="Pfam" id="PF07690">
    <property type="entry name" value="MFS_1"/>
    <property type="match status" value="1"/>
</dbReference>
<feature type="transmembrane region" description="Helical" evidence="8">
    <location>
        <begin position="281"/>
        <end position="305"/>
    </location>
</feature>
<feature type="transmembrane region" description="Helical" evidence="8">
    <location>
        <begin position="317"/>
        <end position="339"/>
    </location>
</feature>
<keyword evidence="7 8" id="KW-0472">Membrane</keyword>
<evidence type="ECO:0000256" key="5">
    <source>
        <dbReference type="ARBA" id="ARBA00022692"/>
    </source>
</evidence>
<keyword evidence="6 8" id="KW-1133">Transmembrane helix</keyword>
<dbReference type="InterPro" id="IPR011701">
    <property type="entry name" value="MFS"/>
</dbReference>
<feature type="transmembrane region" description="Helical" evidence="8">
    <location>
        <begin position="25"/>
        <end position="48"/>
    </location>
</feature>
<evidence type="ECO:0000313" key="10">
    <source>
        <dbReference type="EMBL" id="MCD5316682.1"/>
    </source>
</evidence>
<evidence type="ECO:0000256" key="2">
    <source>
        <dbReference type="ARBA" id="ARBA00007520"/>
    </source>
</evidence>
<evidence type="ECO:0000256" key="7">
    <source>
        <dbReference type="ARBA" id="ARBA00023136"/>
    </source>
</evidence>
<dbReference type="AlphaFoldDB" id="A0A9X1NKL1"/>
<dbReference type="InterPro" id="IPR020846">
    <property type="entry name" value="MFS_dom"/>
</dbReference>
<feature type="transmembrane region" description="Helical" evidence="8">
    <location>
        <begin position="116"/>
        <end position="137"/>
    </location>
</feature>
<feature type="transmembrane region" description="Helical" evidence="8">
    <location>
        <begin position="216"/>
        <end position="234"/>
    </location>
</feature>
<dbReference type="GO" id="GO:0005886">
    <property type="term" value="C:plasma membrane"/>
    <property type="evidence" value="ECO:0007669"/>
    <property type="project" value="UniProtKB-SubCell"/>
</dbReference>
<dbReference type="Proteomes" id="UP001138997">
    <property type="component" value="Unassembled WGS sequence"/>
</dbReference>
<dbReference type="RefSeq" id="WP_231449533.1">
    <property type="nucleotide sequence ID" value="NZ_JAJOMB010000033.1"/>
</dbReference>
<feature type="transmembrane region" description="Helical" evidence="8">
    <location>
        <begin position="484"/>
        <end position="502"/>
    </location>
</feature>
<evidence type="ECO:0000256" key="8">
    <source>
        <dbReference type="SAM" id="Phobius"/>
    </source>
</evidence>
<gene>
    <name evidence="10" type="ORF">LR394_37875</name>
</gene>
<keyword evidence="3" id="KW-0813">Transport</keyword>
<reference evidence="10" key="1">
    <citation type="submission" date="2021-11" db="EMBL/GenBank/DDBJ databases">
        <title>Streptomyces corallinus and Kineosporia corallina sp. nov., two new coral-derived marine actinobacteria.</title>
        <authorList>
            <person name="Buangrab K."/>
            <person name="Sutthacheep M."/>
            <person name="Yeemin T."/>
            <person name="Harunari E."/>
            <person name="Igarashi Y."/>
            <person name="Sripreechasak P."/>
            <person name="Kanchanasin P."/>
            <person name="Tanasupawat S."/>
            <person name="Phongsopitanun W."/>
        </authorList>
    </citation>
    <scope>NUCLEOTIDE SEQUENCE</scope>
    <source>
        <strain evidence="10">JCM 31032</strain>
    </source>
</reference>
<dbReference type="CDD" id="cd17502">
    <property type="entry name" value="MFS_Azr1_MDR_like"/>
    <property type="match status" value="1"/>
</dbReference>
<dbReference type="PANTHER" id="PTHR23501:SF197">
    <property type="entry name" value="COMD"/>
    <property type="match status" value="1"/>
</dbReference>